<gene>
    <name evidence="5" type="ORF">E5259_03800</name>
</gene>
<reference evidence="5 6" key="1">
    <citation type="submission" date="2019-04" db="EMBL/GenBank/DDBJ databases">
        <authorList>
            <person name="Schori C."/>
            <person name="Ahrens C."/>
        </authorList>
    </citation>
    <scope>NUCLEOTIDE SEQUENCE [LARGE SCALE GENOMIC DNA]</scope>
    <source>
        <strain evidence="5 6">DSM 2950</strain>
    </source>
</reference>
<dbReference type="GO" id="GO:0016887">
    <property type="term" value="F:ATP hydrolysis activity"/>
    <property type="evidence" value="ECO:0007669"/>
    <property type="project" value="InterPro"/>
</dbReference>
<dbReference type="PANTHER" id="PTHR42939:SF1">
    <property type="entry name" value="ABC TRANSPORTER ATP-BINDING PROTEIN ALBC-RELATED"/>
    <property type="match status" value="1"/>
</dbReference>
<evidence type="ECO:0000256" key="2">
    <source>
        <dbReference type="ARBA" id="ARBA00022741"/>
    </source>
</evidence>
<evidence type="ECO:0000313" key="5">
    <source>
        <dbReference type="EMBL" id="QMW76789.1"/>
    </source>
</evidence>
<dbReference type="GeneID" id="75052509"/>
<evidence type="ECO:0000313" key="6">
    <source>
        <dbReference type="Proteomes" id="UP000515789"/>
    </source>
</evidence>
<dbReference type="PROSITE" id="PS50893">
    <property type="entry name" value="ABC_TRANSPORTER_2"/>
    <property type="match status" value="1"/>
</dbReference>
<dbReference type="InterPro" id="IPR051782">
    <property type="entry name" value="ABC_Transporter_VariousFunc"/>
</dbReference>
<evidence type="ECO:0000256" key="1">
    <source>
        <dbReference type="ARBA" id="ARBA00022448"/>
    </source>
</evidence>
<protein>
    <submittedName>
        <fullName evidence="5">ATP-binding cassette domain-containing protein</fullName>
    </submittedName>
</protein>
<dbReference type="AlphaFoldDB" id="A0A7G5MQ96"/>
<dbReference type="InterPro" id="IPR003593">
    <property type="entry name" value="AAA+_ATPase"/>
</dbReference>
<name>A0A7G5MQ96_9FIRM</name>
<keyword evidence="3 5" id="KW-0067">ATP-binding</keyword>
<sequence length="229" mass="25290">MTDAEKSDYVRVDRVTKKFGSEVVLKETTMAMSRGKVYGIVGNNGSGKTVLMKCICGFLPVTSGSICVGEKYIGRDTDFPESLGLIIETPGFLTEYTGKKNLEILADLNRKISAGEIRRVLQRVGLDPDLKKPVAKYSLGMRQRLGIAQAIMEDPDFLILDEPFNGLDKRGVADIRSILLDLKRRGKTILLASHNSGDIDLLCDEVYEIDAGILRPMTGETGQEKERMT</sequence>
<keyword evidence="2" id="KW-0547">Nucleotide-binding</keyword>
<accession>A0A7G5MQ96</accession>
<dbReference type="Pfam" id="PF00005">
    <property type="entry name" value="ABC_tran"/>
    <property type="match status" value="1"/>
</dbReference>
<feature type="domain" description="ABC transporter" evidence="4">
    <location>
        <begin position="10"/>
        <end position="229"/>
    </location>
</feature>
<organism evidence="5 6">
    <name type="scientific">Blautia producta</name>
    <dbReference type="NCBI Taxonomy" id="33035"/>
    <lineage>
        <taxon>Bacteria</taxon>
        <taxon>Bacillati</taxon>
        <taxon>Bacillota</taxon>
        <taxon>Clostridia</taxon>
        <taxon>Lachnospirales</taxon>
        <taxon>Lachnospiraceae</taxon>
        <taxon>Blautia</taxon>
    </lineage>
</organism>
<dbReference type="Proteomes" id="UP000515789">
    <property type="component" value="Chromosome"/>
</dbReference>
<keyword evidence="1" id="KW-0813">Transport</keyword>
<dbReference type="PROSITE" id="PS00211">
    <property type="entry name" value="ABC_TRANSPORTER_1"/>
    <property type="match status" value="1"/>
</dbReference>
<dbReference type="Gene3D" id="3.40.50.300">
    <property type="entry name" value="P-loop containing nucleotide triphosphate hydrolases"/>
    <property type="match status" value="1"/>
</dbReference>
<dbReference type="SUPFAM" id="SSF52540">
    <property type="entry name" value="P-loop containing nucleoside triphosphate hydrolases"/>
    <property type="match status" value="1"/>
</dbReference>
<evidence type="ECO:0000259" key="4">
    <source>
        <dbReference type="PROSITE" id="PS50893"/>
    </source>
</evidence>
<dbReference type="GO" id="GO:0005524">
    <property type="term" value="F:ATP binding"/>
    <property type="evidence" value="ECO:0007669"/>
    <property type="project" value="UniProtKB-KW"/>
</dbReference>
<dbReference type="SMART" id="SM00382">
    <property type="entry name" value="AAA"/>
    <property type="match status" value="1"/>
</dbReference>
<dbReference type="InterPro" id="IPR003439">
    <property type="entry name" value="ABC_transporter-like_ATP-bd"/>
</dbReference>
<dbReference type="InterPro" id="IPR017871">
    <property type="entry name" value="ABC_transporter-like_CS"/>
</dbReference>
<dbReference type="PANTHER" id="PTHR42939">
    <property type="entry name" value="ABC TRANSPORTER ATP-BINDING PROTEIN ALBC-RELATED"/>
    <property type="match status" value="1"/>
</dbReference>
<dbReference type="EMBL" id="CP039126">
    <property type="protein sequence ID" value="QMW76789.1"/>
    <property type="molecule type" value="Genomic_DNA"/>
</dbReference>
<proteinExistence type="predicted"/>
<dbReference type="RefSeq" id="WP_018593128.1">
    <property type="nucleotide sequence ID" value="NZ_AP031416.1"/>
</dbReference>
<evidence type="ECO:0000256" key="3">
    <source>
        <dbReference type="ARBA" id="ARBA00022840"/>
    </source>
</evidence>
<dbReference type="InterPro" id="IPR027417">
    <property type="entry name" value="P-loop_NTPase"/>
</dbReference>